<dbReference type="InterPro" id="IPR001298">
    <property type="entry name" value="Filamin/ABP280_rpt"/>
</dbReference>
<dbReference type="Proteomes" id="UP000762676">
    <property type="component" value="Unassembled WGS sequence"/>
</dbReference>
<reference evidence="5 6" key="1">
    <citation type="journal article" date="2021" name="Elife">
        <title>Chloroplast acquisition without the gene transfer in kleptoplastic sea slugs, Plakobranchus ocellatus.</title>
        <authorList>
            <person name="Maeda T."/>
            <person name="Takahashi S."/>
            <person name="Yoshida T."/>
            <person name="Shimamura S."/>
            <person name="Takaki Y."/>
            <person name="Nagai Y."/>
            <person name="Toyoda A."/>
            <person name="Suzuki Y."/>
            <person name="Arimoto A."/>
            <person name="Ishii H."/>
            <person name="Satoh N."/>
            <person name="Nishiyama T."/>
            <person name="Hasebe M."/>
            <person name="Maruyama T."/>
            <person name="Minagawa J."/>
            <person name="Obokata J."/>
            <person name="Shigenobu S."/>
        </authorList>
    </citation>
    <scope>NUCLEOTIDE SEQUENCE [LARGE SCALE GENOMIC DNA]</scope>
</reference>
<feature type="repeat" description="Filamin" evidence="3">
    <location>
        <begin position="442"/>
        <end position="524"/>
    </location>
</feature>
<dbReference type="InterPro" id="IPR013783">
    <property type="entry name" value="Ig-like_fold"/>
</dbReference>
<dbReference type="GO" id="GO:0051015">
    <property type="term" value="F:actin filament binding"/>
    <property type="evidence" value="ECO:0007669"/>
    <property type="project" value="InterPro"/>
</dbReference>
<evidence type="ECO:0000313" key="5">
    <source>
        <dbReference type="EMBL" id="GFR83441.1"/>
    </source>
</evidence>
<feature type="region of interest" description="Disordered" evidence="4">
    <location>
        <begin position="236"/>
        <end position="320"/>
    </location>
</feature>
<feature type="repeat" description="Filamin" evidence="3">
    <location>
        <begin position="535"/>
        <end position="611"/>
    </location>
</feature>
<evidence type="ECO:0000256" key="1">
    <source>
        <dbReference type="ARBA" id="ARBA00009238"/>
    </source>
</evidence>
<feature type="compositionally biased region" description="Low complexity" evidence="4">
    <location>
        <begin position="193"/>
        <end position="205"/>
    </location>
</feature>
<accession>A0AAV4GDS6</accession>
<evidence type="ECO:0000256" key="4">
    <source>
        <dbReference type="SAM" id="MobiDB-lite"/>
    </source>
</evidence>
<feature type="region of interest" description="Disordered" evidence="4">
    <location>
        <begin position="73"/>
        <end position="96"/>
    </location>
</feature>
<dbReference type="Pfam" id="PF00630">
    <property type="entry name" value="Filamin"/>
    <property type="match status" value="3"/>
</dbReference>
<gene>
    <name evidence="5" type="ORF">ElyMa_005974900</name>
</gene>
<comment type="caution">
    <text evidence="5">The sequence shown here is derived from an EMBL/GenBank/DDBJ whole genome shotgun (WGS) entry which is preliminary data.</text>
</comment>
<proteinExistence type="inferred from homology"/>
<dbReference type="PROSITE" id="PS50194">
    <property type="entry name" value="FILAMIN_REPEAT"/>
    <property type="match status" value="4"/>
</dbReference>
<dbReference type="Gene3D" id="2.60.40.10">
    <property type="entry name" value="Immunoglobulins"/>
    <property type="match status" value="4"/>
</dbReference>
<name>A0AAV4GDS6_9GAST</name>
<dbReference type="InterPro" id="IPR017868">
    <property type="entry name" value="Filamin/ABP280_repeat-like"/>
</dbReference>
<feature type="repeat" description="Filamin" evidence="3">
    <location>
        <begin position="342"/>
        <end position="432"/>
    </location>
</feature>
<dbReference type="InterPro" id="IPR014756">
    <property type="entry name" value="Ig_E-set"/>
</dbReference>
<keyword evidence="6" id="KW-1185">Reference proteome</keyword>
<feature type="compositionally biased region" description="Polar residues" evidence="4">
    <location>
        <begin position="172"/>
        <end position="182"/>
    </location>
</feature>
<feature type="compositionally biased region" description="Polar residues" evidence="4">
    <location>
        <begin position="79"/>
        <end position="93"/>
    </location>
</feature>
<dbReference type="SUPFAM" id="SSF81296">
    <property type="entry name" value="E set domains"/>
    <property type="match status" value="3"/>
</dbReference>
<dbReference type="PANTHER" id="PTHR38537:SF16">
    <property type="entry name" value="CALPONIN-HOMOLOGY (CH) DOMAIN-CONTAINING PROTEIN"/>
    <property type="match status" value="1"/>
</dbReference>
<dbReference type="GO" id="GO:0030036">
    <property type="term" value="P:actin cytoskeleton organization"/>
    <property type="evidence" value="ECO:0007669"/>
    <property type="project" value="InterPro"/>
</dbReference>
<organism evidence="5 6">
    <name type="scientific">Elysia marginata</name>
    <dbReference type="NCBI Taxonomy" id="1093978"/>
    <lineage>
        <taxon>Eukaryota</taxon>
        <taxon>Metazoa</taxon>
        <taxon>Spiralia</taxon>
        <taxon>Lophotrochozoa</taxon>
        <taxon>Mollusca</taxon>
        <taxon>Gastropoda</taxon>
        <taxon>Heterobranchia</taxon>
        <taxon>Euthyneura</taxon>
        <taxon>Panpulmonata</taxon>
        <taxon>Sacoglossa</taxon>
        <taxon>Placobranchoidea</taxon>
        <taxon>Plakobranchidae</taxon>
        <taxon>Elysia</taxon>
    </lineage>
</organism>
<dbReference type="SMART" id="SM00557">
    <property type="entry name" value="IG_FLMN"/>
    <property type="match status" value="3"/>
</dbReference>
<evidence type="ECO:0000313" key="6">
    <source>
        <dbReference type="Proteomes" id="UP000762676"/>
    </source>
</evidence>
<keyword evidence="2" id="KW-0677">Repeat</keyword>
<dbReference type="AlphaFoldDB" id="A0AAV4GDS6"/>
<evidence type="ECO:0000256" key="2">
    <source>
        <dbReference type="ARBA" id="ARBA00022737"/>
    </source>
</evidence>
<feature type="compositionally biased region" description="Basic and acidic residues" evidence="4">
    <location>
        <begin position="183"/>
        <end position="192"/>
    </location>
</feature>
<dbReference type="EMBL" id="BMAT01012007">
    <property type="protein sequence ID" value="GFR83441.1"/>
    <property type="molecule type" value="Genomic_DNA"/>
</dbReference>
<sequence>MPAQTTSFHQERHFAAQFSGTSARDRAQNFSQAFAGSDFISAPGPTLPAGGATTQDVDMVEEDDDQFAFNFPGPGSVPMSPTSQSDQAIARSSSRYEENYVFKGQPTPSRRIKKKSDLAGIFGGGSRWADDEVQASSSIISSSAASSVKGGPAVGEGSNWELNAMSGRKDSFSPQRSSTMLHRSSENRRETSHISSRTSTTSTSTGRNKGKPHTSRGDRVIYERLPAFDEHISRRQQQQQQLRHVGIAGSVTSERSEAAGPRSSRYTRPAHVSSFRVNNSSRSRALASAHERQDKVLSQSMHASRHFHQSNSRSQYGPGDKGEYTIEVKFAEEEIQGSPFMTKAFDTRKLVVSDMPTTASRKDPIVFHIDASQAGSGNIEIRVNDGRVPCSVENRGDHKFTASFLPENGQPHTVQMSFNDTQVEGSPWNIHIVDQTAVKIKGEERTPCHKKATVRIQPHGQRLAENDLDASIKGPTNQNVPYNLSSDSSGDTIITYIPTDVGDYTIRVKYGDHDVSGSPFISKAYNTGAIIVTPLSDGFVNQAMFFTIDVGEAGEGQLQIMVNNGNIPNEVEPQEPGKYRIKFIPTEAGMQQVDIHFNDHSLPCSPLTCVAQDLSATIVGLTSLIPVQTESSFRVQSQANISNVATEVTISVEDLKHMPMRKETSSLEAITGQVNRIRSTS</sequence>
<feature type="compositionally biased region" description="Low complexity" evidence="4">
    <location>
        <begin position="272"/>
        <end position="288"/>
    </location>
</feature>
<protein>
    <submittedName>
        <fullName evidence="5">Filamin-A</fullName>
    </submittedName>
</protein>
<evidence type="ECO:0000256" key="3">
    <source>
        <dbReference type="PROSITE-ProRule" id="PRU00087"/>
    </source>
</evidence>
<feature type="repeat" description="Filamin" evidence="3">
    <location>
        <begin position="248"/>
        <end position="344"/>
    </location>
</feature>
<feature type="region of interest" description="Disordered" evidence="4">
    <location>
        <begin position="158"/>
        <end position="219"/>
    </location>
</feature>
<dbReference type="InterPro" id="IPR044801">
    <property type="entry name" value="Filamin"/>
</dbReference>
<comment type="similarity">
    <text evidence="1">Belongs to the filamin family.</text>
</comment>
<dbReference type="PANTHER" id="PTHR38537">
    <property type="entry name" value="JITTERBUG, ISOFORM N"/>
    <property type="match status" value="1"/>
</dbReference>